<organism evidence="2">
    <name type="scientific">Sipha flava</name>
    <name type="common">yellow sugarcane aphid</name>
    <dbReference type="NCBI Taxonomy" id="143950"/>
    <lineage>
        <taxon>Eukaryota</taxon>
        <taxon>Metazoa</taxon>
        <taxon>Ecdysozoa</taxon>
        <taxon>Arthropoda</taxon>
        <taxon>Hexapoda</taxon>
        <taxon>Insecta</taxon>
        <taxon>Pterygota</taxon>
        <taxon>Neoptera</taxon>
        <taxon>Paraneoptera</taxon>
        <taxon>Hemiptera</taxon>
        <taxon>Sternorrhyncha</taxon>
        <taxon>Aphidomorpha</taxon>
        <taxon>Aphidoidea</taxon>
        <taxon>Aphididae</taxon>
        <taxon>Sipha</taxon>
    </lineage>
</organism>
<reference evidence="2" key="1">
    <citation type="submission" date="2018-04" db="EMBL/GenBank/DDBJ databases">
        <title>Transcriptome assembly of Sipha flava.</title>
        <authorList>
            <person name="Scully E.D."/>
            <person name="Geib S.M."/>
            <person name="Palmer N.A."/>
            <person name="Koch K."/>
            <person name="Bradshaw J."/>
            <person name="Heng-Moss T."/>
            <person name="Sarath G."/>
        </authorList>
    </citation>
    <scope>NUCLEOTIDE SEQUENCE</scope>
</reference>
<evidence type="ECO:0000313" key="2">
    <source>
        <dbReference type="EMBL" id="MBY72832.1"/>
    </source>
</evidence>
<dbReference type="InterPro" id="IPR012337">
    <property type="entry name" value="RNaseH-like_sf"/>
</dbReference>
<dbReference type="OrthoDB" id="6630262at2759"/>
<dbReference type="EMBL" id="GGMS01003629">
    <property type="protein sequence ID" value="MBY72832.1"/>
    <property type="molecule type" value="Transcribed_RNA"/>
</dbReference>
<dbReference type="GO" id="GO:0004523">
    <property type="term" value="F:RNA-DNA hybrid ribonuclease activity"/>
    <property type="evidence" value="ECO:0007669"/>
    <property type="project" value="InterPro"/>
</dbReference>
<name>A0A2S2Q6L8_9HEMI</name>
<dbReference type="AlphaFoldDB" id="A0A2S2Q6L8"/>
<protein>
    <recommendedName>
        <fullName evidence="1">RNase H type-1 domain-containing protein</fullName>
    </recommendedName>
</protein>
<dbReference type="SUPFAM" id="SSF53098">
    <property type="entry name" value="Ribonuclease H-like"/>
    <property type="match status" value="1"/>
</dbReference>
<feature type="domain" description="RNase H type-1" evidence="1">
    <location>
        <begin position="1"/>
        <end position="73"/>
    </location>
</feature>
<dbReference type="Gene3D" id="3.30.420.10">
    <property type="entry name" value="Ribonuclease H-like superfamily/Ribonuclease H"/>
    <property type="match status" value="1"/>
</dbReference>
<dbReference type="InterPro" id="IPR002156">
    <property type="entry name" value="RNaseH_domain"/>
</dbReference>
<dbReference type="GO" id="GO:0003676">
    <property type="term" value="F:nucleic acid binding"/>
    <property type="evidence" value="ECO:0007669"/>
    <property type="project" value="InterPro"/>
</dbReference>
<dbReference type="InterPro" id="IPR036397">
    <property type="entry name" value="RNaseH_sf"/>
</dbReference>
<proteinExistence type="predicted"/>
<sequence>MNKFLIVTDSLSCLQALSSIAFKSQISPLIITIRRILYCLTESDIDIQFLWVPGHTGIAGNEFANKLAKPSAFLRCHQSAQIPWSDFTPMLRSCTSDLWLTHWGLLPLHFATWYRNISSSILPLLWFHNLNLSRKSISSFSHLRFGHTLLLSHSFKLALNDSSLCTLHNDPMVCDISHLIFSCPSLSTQRVQLISHLNLSNIPFVTKNIFSVQQKYIVLYILSLLNHTGFLI</sequence>
<evidence type="ECO:0000259" key="1">
    <source>
        <dbReference type="PROSITE" id="PS50879"/>
    </source>
</evidence>
<gene>
    <name evidence="2" type="ORF">g.150638</name>
</gene>
<accession>A0A2S2Q6L8</accession>
<dbReference type="PROSITE" id="PS50879">
    <property type="entry name" value="RNASE_H_1"/>
    <property type="match status" value="1"/>
</dbReference>